<dbReference type="Pfam" id="PF03297">
    <property type="entry name" value="Ribosomal_S25"/>
    <property type="match status" value="1"/>
</dbReference>
<accession>A0A4D9CQE2</accession>
<evidence type="ECO:0000313" key="6">
    <source>
        <dbReference type="EMBL" id="TFJ80986.1"/>
    </source>
</evidence>
<dbReference type="InterPro" id="IPR036390">
    <property type="entry name" value="WH_DNA-bd_sf"/>
</dbReference>
<evidence type="ECO:0000256" key="5">
    <source>
        <dbReference type="SAM" id="MobiDB-lite"/>
    </source>
</evidence>
<evidence type="ECO:0000313" key="7">
    <source>
        <dbReference type="Proteomes" id="UP000355283"/>
    </source>
</evidence>
<name>A0A4D9CQE2_9STRA</name>
<keyword evidence="7" id="KW-1185">Reference proteome</keyword>
<organism evidence="6 7">
    <name type="scientific">Nannochloropsis salina CCMP1776</name>
    <dbReference type="NCBI Taxonomy" id="1027361"/>
    <lineage>
        <taxon>Eukaryota</taxon>
        <taxon>Sar</taxon>
        <taxon>Stramenopiles</taxon>
        <taxon>Ochrophyta</taxon>
        <taxon>Eustigmatophyceae</taxon>
        <taxon>Eustigmatales</taxon>
        <taxon>Monodopsidaceae</taxon>
        <taxon>Microchloropsis</taxon>
        <taxon>Microchloropsis salina</taxon>
    </lineage>
</organism>
<dbReference type="SUPFAM" id="SSF46785">
    <property type="entry name" value="Winged helix' DNA-binding domain"/>
    <property type="match status" value="1"/>
</dbReference>
<dbReference type="GO" id="GO:1990904">
    <property type="term" value="C:ribonucleoprotein complex"/>
    <property type="evidence" value="ECO:0007669"/>
    <property type="project" value="UniProtKB-KW"/>
</dbReference>
<dbReference type="AlphaFoldDB" id="A0A4D9CQE2"/>
<reference evidence="6 7" key="1">
    <citation type="submission" date="2019-01" db="EMBL/GenBank/DDBJ databases">
        <title>Nuclear Genome Assembly of the Microalgal Biofuel strain Nannochloropsis salina CCMP1776.</title>
        <authorList>
            <person name="Hovde B."/>
        </authorList>
    </citation>
    <scope>NUCLEOTIDE SEQUENCE [LARGE SCALE GENOMIC DNA]</scope>
    <source>
        <strain evidence="6 7">CCMP1776</strain>
    </source>
</reference>
<evidence type="ECO:0000256" key="3">
    <source>
        <dbReference type="ARBA" id="ARBA00023274"/>
    </source>
</evidence>
<evidence type="ECO:0000256" key="2">
    <source>
        <dbReference type="ARBA" id="ARBA00022980"/>
    </source>
</evidence>
<sequence length="111" mass="12411">MPPKVQQKTKEQKLAAAMAGGKSKKKKWSKGKMREKVANKVLFDEEMYTNRLLTEIPKSKLITPSALVERLKINGSLARAALRELKEKGLIKPVSVHHSQIIYTRATAAAE</sequence>
<dbReference type="FunFam" id="3.30.63.20:FF:000001">
    <property type="entry name" value="40S ribosomal protein S25"/>
    <property type="match status" value="1"/>
</dbReference>
<dbReference type="PANTHER" id="PTHR12850">
    <property type="entry name" value="40S RIBOSOMAL PROTEIN S25"/>
    <property type="match status" value="1"/>
</dbReference>
<comment type="similarity">
    <text evidence="1 4">Belongs to the eukaryotic ribosomal protein eS25 family.</text>
</comment>
<dbReference type="OrthoDB" id="10263513at2759"/>
<evidence type="ECO:0000256" key="4">
    <source>
        <dbReference type="RuleBase" id="RU366057"/>
    </source>
</evidence>
<gene>
    <name evidence="6" type="ORF">NSK_007629</name>
</gene>
<keyword evidence="2 4" id="KW-0689">Ribosomal protein</keyword>
<dbReference type="Proteomes" id="UP000355283">
    <property type="component" value="Unassembled WGS sequence"/>
</dbReference>
<dbReference type="EMBL" id="SDOX01000145">
    <property type="protein sequence ID" value="TFJ80986.1"/>
    <property type="molecule type" value="Genomic_DNA"/>
</dbReference>
<feature type="compositionally biased region" description="Basic residues" evidence="5">
    <location>
        <begin position="22"/>
        <end position="31"/>
    </location>
</feature>
<feature type="region of interest" description="Disordered" evidence="5">
    <location>
        <begin position="1"/>
        <end position="31"/>
    </location>
</feature>
<proteinExistence type="inferred from homology"/>
<protein>
    <recommendedName>
        <fullName evidence="4">40S ribosomal protein S25</fullName>
    </recommendedName>
</protein>
<comment type="caution">
    <text evidence="6">The sequence shown here is derived from an EMBL/GenBank/DDBJ whole genome shotgun (WGS) entry which is preliminary data.</text>
</comment>
<keyword evidence="3 4" id="KW-0687">Ribonucleoprotein</keyword>
<dbReference type="GO" id="GO:0005840">
    <property type="term" value="C:ribosome"/>
    <property type="evidence" value="ECO:0007669"/>
    <property type="project" value="UniProtKB-KW"/>
</dbReference>
<dbReference type="Gene3D" id="3.30.63.20">
    <property type="match status" value="1"/>
</dbReference>
<dbReference type="InterPro" id="IPR004977">
    <property type="entry name" value="Ribosomal_eS25"/>
</dbReference>
<evidence type="ECO:0000256" key="1">
    <source>
        <dbReference type="ARBA" id="ARBA00009106"/>
    </source>
</evidence>